<gene>
    <name evidence="3" type="ORF">UBAL3_95680010</name>
</gene>
<feature type="region of interest" description="Disordered" evidence="1">
    <location>
        <begin position="1"/>
        <end position="29"/>
    </location>
</feature>
<sequence length="261" mass="28380">MAYRIRKKNTPENGSVSAAGTSGEPPVPPRVEALAGKLTGAGTSRNAWGFAGTILFILLVGTGIVYHIHSKKVARESDAAALETKAEQLYSRGQQSNGPELVEAKKLLEQVMSTYPDTPSARVAPLFLASIINIQTPQDSSKAIEWLHRGLDLNAGNMKLLPFYYESMGLTMMSAHQYDQAIAMFQKVTEFPGKILADAALYNIGKTYEILNQTALAIINYKKLVKEFPSSPWAAESEPFLMKNGVTPPATTQPLPVSPQK</sequence>
<keyword evidence="4" id="KW-1185">Reference proteome</keyword>
<keyword evidence="2" id="KW-0472">Membrane</keyword>
<dbReference type="Proteomes" id="UP000009374">
    <property type="component" value="Unassembled WGS sequence"/>
</dbReference>
<dbReference type="Pfam" id="PF13174">
    <property type="entry name" value="TPR_6"/>
    <property type="match status" value="1"/>
</dbReference>
<dbReference type="Gene3D" id="1.25.40.10">
    <property type="entry name" value="Tetratricopeptide repeat domain"/>
    <property type="match status" value="1"/>
</dbReference>
<reference evidence="3 4" key="1">
    <citation type="journal article" date="2009" name="Appl. Environ. Microbiol.">
        <title>Community genomic and proteomic analyses of chemoautotrophic iron-oxidizing "Leptospirillum rubarum" (Group II) and "Leptospirillum ferrodiazotrophum" (Group III) bacteria in acid mine drainage biofilms.</title>
        <authorList>
            <person name="Goltsman D.S."/>
            <person name="Denef V.J."/>
            <person name="Singer S.W."/>
            <person name="VerBerkmoes N.C."/>
            <person name="Lefsrud M."/>
            <person name="Mueller R.S."/>
            <person name="Dick G.J."/>
            <person name="Sun C.L."/>
            <person name="Wheeler K.E."/>
            <person name="Zemla A."/>
            <person name="Baker B.J."/>
            <person name="Hauser L."/>
            <person name="Land M."/>
            <person name="Shah M.B."/>
            <person name="Thelen M.P."/>
            <person name="Hettich R.L."/>
            <person name="Banfield J.F."/>
        </authorList>
    </citation>
    <scope>NUCLEOTIDE SEQUENCE [LARGE SCALE GENOMIC DNA]</scope>
</reference>
<organism evidence="3 4">
    <name type="scientific">Leptospirillum ferrodiazotrophum</name>
    <dbReference type="NCBI Taxonomy" id="412449"/>
    <lineage>
        <taxon>Bacteria</taxon>
        <taxon>Pseudomonadati</taxon>
        <taxon>Nitrospirota</taxon>
        <taxon>Nitrospiria</taxon>
        <taxon>Nitrospirales</taxon>
        <taxon>Nitrospiraceae</taxon>
        <taxon>Leptospirillum</taxon>
    </lineage>
</organism>
<name>C6I0B8_9BACT</name>
<dbReference type="SUPFAM" id="SSF48452">
    <property type="entry name" value="TPR-like"/>
    <property type="match status" value="1"/>
</dbReference>
<dbReference type="InterPro" id="IPR011990">
    <property type="entry name" value="TPR-like_helical_dom_sf"/>
</dbReference>
<dbReference type="SMART" id="SM00028">
    <property type="entry name" value="TPR"/>
    <property type="match status" value="2"/>
</dbReference>
<accession>C6I0B8</accession>
<keyword evidence="2" id="KW-0812">Transmembrane</keyword>
<feature type="transmembrane region" description="Helical" evidence="2">
    <location>
        <begin position="47"/>
        <end position="68"/>
    </location>
</feature>
<evidence type="ECO:0000256" key="2">
    <source>
        <dbReference type="SAM" id="Phobius"/>
    </source>
</evidence>
<feature type="compositionally biased region" description="Polar residues" evidence="1">
    <location>
        <begin position="11"/>
        <end position="20"/>
    </location>
</feature>
<evidence type="ECO:0000256" key="1">
    <source>
        <dbReference type="SAM" id="MobiDB-lite"/>
    </source>
</evidence>
<keyword evidence="2" id="KW-1133">Transmembrane helix</keyword>
<dbReference type="InterPro" id="IPR019734">
    <property type="entry name" value="TPR_rpt"/>
</dbReference>
<dbReference type="EMBL" id="GG693887">
    <property type="protein sequence ID" value="EES51573.1"/>
    <property type="molecule type" value="Genomic_DNA"/>
</dbReference>
<evidence type="ECO:0000313" key="4">
    <source>
        <dbReference type="Proteomes" id="UP000009374"/>
    </source>
</evidence>
<proteinExistence type="predicted"/>
<protein>
    <submittedName>
        <fullName evidence="3">Uncharacterized protein</fullName>
    </submittedName>
</protein>
<dbReference type="AlphaFoldDB" id="C6I0B8"/>
<evidence type="ECO:0000313" key="3">
    <source>
        <dbReference type="EMBL" id="EES51573.1"/>
    </source>
</evidence>